<dbReference type="Pfam" id="PF12837">
    <property type="entry name" value="Fer4_6"/>
    <property type="match status" value="1"/>
</dbReference>
<feature type="domain" description="4Fe-4S ferredoxin-type" evidence="1">
    <location>
        <begin position="33"/>
        <end position="62"/>
    </location>
</feature>
<accession>A0A1F7WU28</accession>
<gene>
    <name evidence="2" type="ORF">A2008_10785</name>
</gene>
<dbReference type="PANTHER" id="PTHR43063:SF1">
    <property type="entry name" value="4FE-4S CLUSTER CONTAINING PARA FAMILY ATPASE PROTEIN"/>
    <property type="match status" value="1"/>
</dbReference>
<evidence type="ECO:0000259" key="1">
    <source>
        <dbReference type="PROSITE" id="PS51379"/>
    </source>
</evidence>
<reference evidence="2 3" key="1">
    <citation type="journal article" date="2016" name="Nat. Commun.">
        <title>Thousands of microbial genomes shed light on interconnected biogeochemical processes in an aquifer system.</title>
        <authorList>
            <person name="Anantharaman K."/>
            <person name="Brown C.T."/>
            <person name="Hug L.A."/>
            <person name="Sharon I."/>
            <person name="Castelle C.J."/>
            <person name="Probst A.J."/>
            <person name="Thomas B.C."/>
            <person name="Singh A."/>
            <person name="Wilkins M.J."/>
            <person name="Karaoz U."/>
            <person name="Brodie E.L."/>
            <person name="Williams K.H."/>
            <person name="Hubbard S.S."/>
            <person name="Banfield J.F."/>
        </authorList>
    </citation>
    <scope>NUCLEOTIDE SEQUENCE [LARGE SCALE GENOMIC DNA]</scope>
</reference>
<protein>
    <recommendedName>
        <fullName evidence="1">4Fe-4S ferredoxin-type domain-containing protein</fullName>
    </recommendedName>
</protein>
<dbReference type="SUPFAM" id="SSF54862">
    <property type="entry name" value="4Fe-4S ferredoxins"/>
    <property type="match status" value="1"/>
</dbReference>
<dbReference type="AlphaFoldDB" id="A0A1F7WU28"/>
<name>A0A1F7WU28_9BACT</name>
<dbReference type="Proteomes" id="UP000178735">
    <property type="component" value="Unassembled WGS sequence"/>
</dbReference>
<feature type="non-terminal residue" evidence="2">
    <location>
        <position position="1"/>
    </location>
</feature>
<dbReference type="InterPro" id="IPR017896">
    <property type="entry name" value="4Fe4S_Fe-S-bd"/>
</dbReference>
<evidence type="ECO:0000313" key="2">
    <source>
        <dbReference type="EMBL" id="OGM06306.1"/>
    </source>
</evidence>
<dbReference type="PROSITE" id="PS51379">
    <property type="entry name" value="4FE4S_FER_2"/>
    <property type="match status" value="2"/>
</dbReference>
<evidence type="ECO:0000313" key="3">
    <source>
        <dbReference type="Proteomes" id="UP000178735"/>
    </source>
</evidence>
<comment type="caution">
    <text evidence="2">The sequence shown here is derived from an EMBL/GenBank/DDBJ whole genome shotgun (WGS) entry which is preliminary data.</text>
</comment>
<dbReference type="InterPro" id="IPR027417">
    <property type="entry name" value="P-loop_NTPase"/>
</dbReference>
<dbReference type="PANTHER" id="PTHR43063">
    <property type="entry name" value="4FE-4S CLUSTER CONTAINING PARA FAMILY ATPASE PROTEIN"/>
    <property type="match status" value="1"/>
</dbReference>
<dbReference type="SUPFAM" id="SSF52540">
    <property type="entry name" value="P-loop containing nucleoside triphosphate hydrolases"/>
    <property type="match status" value="1"/>
</dbReference>
<dbReference type="STRING" id="1817813.A2008_10785"/>
<proteinExistence type="predicted"/>
<dbReference type="Gene3D" id="3.30.70.20">
    <property type="match status" value="1"/>
</dbReference>
<feature type="domain" description="4Fe-4S ferredoxin-type" evidence="1">
    <location>
        <begin position="63"/>
        <end position="91"/>
    </location>
</feature>
<dbReference type="EMBL" id="MGFH01000069">
    <property type="protein sequence ID" value="OGM06306.1"/>
    <property type="molecule type" value="Genomic_DNA"/>
</dbReference>
<organism evidence="2 3">
    <name type="scientific">Candidatus Wallbacteria bacterium GWC2_49_35</name>
    <dbReference type="NCBI Taxonomy" id="1817813"/>
    <lineage>
        <taxon>Bacteria</taxon>
        <taxon>Candidatus Walliibacteriota</taxon>
    </lineage>
</organism>
<dbReference type="Gene3D" id="3.40.50.300">
    <property type="entry name" value="P-loop containing nucleotide triphosphate hydrolases"/>
    <property type="match status" value="1"/>
</dbReference>
<sequence>APNAHLFFRRGQIDIENSCHDEFFDSIEEFPVSVPEFNNALCNGCGFCKTVCKFNAITMILAKPLFFPELCHSCEACFRVCSMGAITAANKMIGKIRRKKINGELDLVDGIMNVSEAKSPPLIKKIIKKYSGPAVTIIDAPPGTSCPMVAAAYSADYVILVTEPTPFGLSDLKLAVNAMRELKVRFGVVINKYDGDFGEVKTWCESEKIDIIGIIPFELKIAQVYSGGGIIADELPHTRALFSKLFERAVSEAVK</sequence>